<dbReference type="Proteomes" id="UP000642180">
    <property type="component" value="Unassembled WGS sequence"/>
</dbReference>
<name>A0A8J3F3G8_9BURK</name>
<reference evidence="2" key="1">
    <citation type="journal article" date="2019" name="Int. J. Syst. Evol. Microbiol.">
        <title>The Global Catalogue of Microorganisms (GCM) 10K type strain sequencing project: providing services to taxonomists for standard genome sequencing and annotation.</title>
        <authorList>
            <consortium name="The Broad Institute Genomics Platform"/>
            <consortium name="The Broad Institute Genome Sequencing Center for Infectious Disease"/>
            <person name="Wu L."/>
            <person name="Ma J."/>
        </authorList>
    </citation>
    <scope>NUCLEOTIDE SEQUENCE [LARGE SCALE GENOMIC DNA]</scope>
    <source>
        <strain evidence="2">CCM 2767</strain>
    </source>
</reference>
<organism evidence="1 2">
    <name type="scientific">Oxalicibacterium faecigallinarum</name>
    <dbReference type="NCBI Taxonomy" id="573741"/>
    <lineage>
        <taxon>Bacteria</taxon>
        <taxon>Pseudomonadati</taxon>
        <taxon>Pseudomonadota</taxon>
        <taxon>Betaproteobacteria</taxon>
        <taxon>Burkholderiales</taxon>
        <taxon>Oxalobacteraceae</taxon>
        <taxon>Oxalicibacterium</taxon>
    </lineage>
</organism>
<dbReference type="RefSeq" id="WP_188381480.1">
    <property type="nucleotide sequence ID" value="NZ_BMDI01000002.1"/>
</dbReference>
<dbReference type="InterPro" id="IPR049708">
    <property type="entry name" value="PP0621-like"/>
</dbReference>
<accession>A0A8J3F3G8</accession>
<dbReference type="EMBL" id="BMDI01000002">
    <property type="protein sequence ID" value="GGI20206.1"/>
    <property type="molecule type" value="Genomic_DNA"/>
</dbReference>
<protein>
    <recommendedName>
        <fullName evidence="3">Deaminase</fullName>
    </recommendedName>
</protein>
<evidence type="ECO:0000313" key="2">
    <source>
        <dbReference type="Proteomes" id="UP000642180"/>
    </source>
</evidence>
<gene>
    <name evidence="1" type="ORF">GCM10008066_22870</name>
</gene>
<evidence type="ECO:0008006" key="3">
    <source>
        <dbReference type="Google" id="ProtNLM"/>
    </source>
</evidence>
<dbReference type="AlphaFoldDB" id="A0A8J3F3G8"/>
<keyword evidence="2" id="KW-1185">Reference proteome</keyword>
<evidence type="ECO:0000313" key="1">
    <source>
        <dbReference type="EMBL" id="GGI20206.1"/>
    </source>
</evidence>
<proteinExistence type="predicted"/>
<dbReference type="NCBIfam" id="NF041023">
    <property type="entry name" value="PP0621_fam"/>
    <property type="match status" value="1"/>
</dbReference>
<comment type="caution">
    <text evidence="1">The sequence shown here is derived from an EMBL/GenBank/DDBJ whole genome shotgun (WGS) entry which is preliminary data.</text>
</comment>
<sequence length="91" mass="10098">MKLLAWAVLIFAVIWVLRSKAKARAKAHEEALAAARRAQQNAFVQMPDAEDAEAMVSCAQCGVHFPASEAVYDGDRQTFCSTEHRQLHNGR</sequence>